<evidence type="ECO:0000313" key="3">
    <source>
        <dbReference type="EMBL" id="RHA37698.1"/>
    </source>
</evidence>
<keyword evidence="1" id="KW-0472">Membrane</keyword>
<reference evidence="3 4" key="1">
    <citation type="submission" date="2018-08" db="EMBL/GenBank/DDBJ databases">
        <title>Cellulomonas rhizosphaerae sp. nov., a novel actinomycete isolated from soil.</title>
        <authorList>
            <person name="Tian Y."/>
        </authorList>
    </citation>
    <scope>NUCLEOTIDE SEQUENCE [LARGE SCALE GENOMIC DNA]</scope>
    <source>
        <strain evidence="3 4">NEAU-TCZ24</strain>
    </source>
</reference>
<gene>
    <name evidence="3" type="ORF">D1825_16515</name>
</gene>
<feature type="domain" description="DUF4190" evidence="2">
    <location>
        <begin position="2"/>
        <end position="51"/>
    </location>
</feature>
<accession>A0A413RHP7</accession>
<evidence type="ECO:0000256" key="1">
    <source>
        <dbReference type="SAM" id="Phobius"/>
    </source>
</evidence>
<dbReference type="OrthoDB" id="3628931at2"/>
<evidence type="ECO:0000259" key="2">
    <source>
        <dbReference type="Pfam" id="PF13828"/>
    </source>
</evidence>
<feature type="transmembrane region" description="Helical" evidence="1">
    <location>
        <begin position="38"/>
        <end position="60"/>
    </location>
</feature>
<proteinExistence type="predicted"/>
<dbReference type="EMBL" id="QWKP01000221">
    <property type="protein sequence ID" value="RHA37698.1"/>
    <property type="molecule type" value="Genomic_DNA"/>
</dbReference>
<organism evidence="3 4">
    <name type="scientific">Cellulomonas rhizosphaerae</name>
    <dbReference type="NCBI Taxonomy" id="2293719"/>
    <lineage>
        <taxon>Bacteria</taxon>
        <taxon>Bacillati</taxon>
        <taxon>Actinomycetota</taxon>
        <taxon>Actinomycetes</taxon>
        <taxon>Micrococcales</taxon>
        <taxon>Cellulomonadaceae</taxon>
        <taxon>Cellulomonas</taxon>
    </lineage>
</organism>
<protein>
    <submittedName>
        <fullName evidence="3">DUF4190 domain-containing protein</fullName>
    </submittedName>
</protein>
<sequence length="174" mass="18318">MVTGLLALGPVALALGLVGLYRTTKRGTRGRGFAITGIVLGILATIGWTILVVVLVVTLVQTRPLPSDVSEPRNAHVSQLVVGNCLATLPADGTVDSVRVVPCAQDHEARVSSEYDFDEDAVWPGQDGADARVARACVLTEEEQSVGATIVTWAPTKDGWDSGDRTGLCLVRTP</sequence>
<evidence type="ECO:0000313" key="4">
    <source>
        <dbReference type="Proteomes" id="UP000283374"/>
    </source>
</evidence>
<keyword evidence="1" id="KW-0812">Transmembrane</keyword>
<dbReference type="AlphaFoldDB" id="A0A413RHP7"/>
<dbReference type="Proteomes" id="UP000283374">
    <property type="component" value="Unassembled WGS sequence"/>
</dbReference>
<name>A0A413RHP7_9CELL</name>
<dbReference type="Pfam" id="PF13828">
    <property type="entry name" value="DUF4190"/>
    <property type="match status" value="1"/>
</dbReference>
<comment type="caution">
    <text evidence="3">The sequence shown here is derived from an EMBL/GenBank/DDBJ whole genome shotgun (WGS) entry which is preliminary data.</text>
</comment>
<dbReference type="InterPro" id="IPR025241">
    <property type="entry name" value="DUF4190"/>
</dbReference>
<keyword evidence="4" id="KW-1185">Reference proteome</keyword>
<keyword evidence="1" id="KW-1133">Transmembrane helix</keyword>